<reference evidence="2 3" key="1">
    <citation type="submission" date="2024-07" db="EMBL/GenBank/DDBJ databases">
        <title>Section-level genome sequencing and comparative genomics of Aspergillus sections Usti and Cavernicolus.</title>
        <authorList>
            <consortium name="Lawrence Berkeley National Laboratory"/>
            <person name="Nybo J.L."/>
            <person name="Vesth T.C."/>
            <person name="Theobald S."/>
            <person name="Frisvad J.C."/>
            <person name="Larsen T.O."/>
            <person name="Kjaerboelling I."/>
            <person name="Rothschild-Mancinelli K."/>
            <person name="Lyhne E.K."/>
            <person name="Kogle M.E."/>
            <person name="Barry K."/>
            <person name="Clum A."/>
            <person name="Na H."/>
            <person name="Ledsgaard L."/>
            <person name="Lin J."/>
            <person name="Lipzen A."/>
            <person name="Kuo A."/>
            <person name="Riley R."/>
            <person name="Mondo S."/>
            <person name="Labutti K."/>
            <person name="Haridas S."/>
            <person name="Pangalinan J."/>
            <person name="Salamov A.A."/>
            <person name="Simmons B.A."/>
            <person name="Magnuson J.K."/>
            <person name="Chen J."/>
            <person name="Drula E."/>
            <person name="Henrissat B."/>
            <person name="Wiebenga A."/>
            <person name="Lubbers R.J."/>
            <person name="Gomes A.C."/>
            <person name="Macurrencykelacurrency M.R."/>
            <person name="Stajich J."/>
            <person name="Grigoriev I.V."/>
            <person name="Mortensen U.H."/>
            <person name="De Vries R.P."/>
            <person name="Baker S.E."/>
            <person name="Andersen M.R."/>
        </authorList>
    </citation>
    <scope>NUCLEOTIDE SEQUENCE [LARGE SCALE GENOMIC DNA]</scope>
    <source>
        <strain evidence="2 3">CBS 449.75</strain>
    </source>
</reference>
<dbReference type="EMBL" id="JBFXLQ010000017">
    <property type="protein sequence ID" value="KAL2867817.1"/>
    <property type="molecule type" value="Genomic_DNA"/>
</dbReference>
<dbReference type="PANTHER" id="PTHR46112">
    <property type="entry name" value="AMINOPEPTIDASE"/>
    <property type="match status" value="1"/>
</dbReference>
<keyword evidence="3" id="KW-1185">Reference proteome</keyword>
<sequence>MATPQDKERAAYLLDAQNKAVALFEAIEKLVRPGVSEKVLNKEIYDLGAEHGVTSHWHKRLIRSGPNTLLPFAENPPDRVIEEDDILVVDLGPVFEAYEADFGRTFVLGNDPHKIKLRDALEPVWKTVKARFHENPDITGGELYEIACEEAERAGWVFGADLAGHLVGSFPHERIPNDKIALYVKRGNTDRMNSVGRDGLRRHWILEIHLRDPVRGFGGFYEQLLTID</sequence>
<dbReference type="Pfam" id="PF00557">
    <property type="entry name" value="Peptidase_M24"/>
    <property type="match status" value="1"/>
</dbReference>
<name>A0ABR4LTE5_9EURO</name>
<dbReference type="RefSeq" id="XP_070886796.1">
    <property type="nucleotide sequence ID" value="XM_071032861.1"/>
</dbReference>
<organism evidence="2 3">
    <name type="scientific">Aspergillus lucknowensis</name>
    <dbReference type="NCBI Taxonomy" id="176173"/>
    <lineage>
        <taxon>Eukaryota</taxon>
        <taxon>Fungi</taxon>
        <taxon>Dikarya</taxon>
        <taxon>Ascomycota</taxon>
        <taxon>Pezizomycotina</taxon>
        <taxon>Eurotiomycetes</taxon>
        <taxon>Eurotiomycetidae</taxon>
        <taxon>Eurotiales</taxon>
        <taxon>Aspergillaceae</taxon>
        <taxon>Aspergillus</taxon>
        <taxon>Aspergillus subgen. Nidulantes</taxon>
    </lineage>
</organism>
<dbReference type="InterPro" id="IPR036005">
    <property type="entry name" value="Creatinase/aminopeptidase-like"/>
</dbReference>
<protein>
    <submittedName>
        <fullName evidence="2">Peptidase M24</fullName>
    </submittedName>
</protein>
<dbReference type="Proteomes" id="UP001610432">
    <property type="component" value="Unassembled WGS sequence"/>
</dbReference>
<evidence type="ECO:0000259" key="1">
    <source>
        <dbReference type="Pfam" id="PF00557"/>
    </source>
</evidence>
<dbReference type="Gene3D" id="3.90.230.10">
    <property type="entry name" value="Creatinase/methionine aminopeptidase superfamily"/>
    <property type="match status" value="1"/>
</dbReference>
<gene>
    <name evidence="2" type="ORF">BJX67DRAFT_380754</name>
</gene>
<accession>A0ABR4LTE5</accession>
<dbReference type="InterPro" id="IPR000994">
    <property type="entry name" value="Pept_M24"/>
</dbReference>
<dbReference type="CDD" id="cd01066">
    <property type="entry name" value="APP_MetAP"/>
    <property type="match status" value="1"/>
</dbReference>
<evidence type="ECO:0000313" key="2">
    <source>
        <dbReference type="EMBL" id="KAL2867817.1"/>
    </source>
</evidence>
<proteinExistence type="predicted"/>
<feature type="domain" description="Peptidase M24" evidence="1">
    <location>
        <begin position="14"/>
        <end position="177"/>
    </location>
</feature>
<evidence type="ECO:0000313" key="3">
    <source>
        <dbReference type="Proteomes" id="UP001610432"/>
    </source>
</evidence>
<dbReference type="GeneID" id="98147933"/>
<dbReference type="SUPFAM" id="SSF55920">
    <property type="entry name" value="Creatinase/aminopeptidase"/>
    <property type="match status" value="1"/>
</dbReference>
<dbReference type="InterPro" id="IPR050659">
    <property type="entry name" value="Peptidase_M24B"/>
</dbReference>
<dbReference type="PANTHER" id="PTHR46112:SF8">
    <property type="entry name" value="CYTOPLASMIC PEPTIDASE PEPQ-RELATED"/>
    <property type="match status" value="1"/>
</dbReference>
<comment type="caution">
    <text evidence="2">The sequence shown here is derived from an EMBL/GenBank/DDBJ whole genome shotgun (WGS) entry which is preliminary data.</text>
</comment>